<reference evidence="2 3" key="1">
    <citation type="submission" date="2018-01" db="EMBL/GenBank/DDBJ databases">
        <title>Whole genome analyses suggest that Burkholderia sensu lato contains two further novel genera in the rhizoxinica-symbiotica group Mycetohabitans gen. nov., and Trinickia gen. nov.: implications for the evolution of diazotrophy and nodulation in the Burkholderiaceae.</title>
        <authorList>
            <person name="Estrada-de los Santos P."/>
            <person name="Palmer M."/>
            <person name="Chavez-Ramirez B."/>
            <person name="Beukes C."/>
            <person name="Steenkamp E.T."/>
            <person name="Hirsch A.M."/>
            <person name="Manyaka P."/>
            <person name="Maluk M."/>
            <person name="Lafos M."/>
            <person name="Crook M."/>
            <person name="Gross E."/>
            <person name="Simon M.F."/>
            <person name="Bueno dos Reis Junior F."/>
            <person name="Poole P.S."/>
            <person name="Venter S.N."/>
            <person name="James E.K."/>
        </authorList>
    </citation>
    <scope>NUCLEOTIDE SEQUENCE [LARGE SCALE GENOMIC DNA]</scope>
    <source>
        <strain evidence="2 3">GP25-8</strain>
    </source>
</reference>
<protein>
    <recommendedName>
        <fullName evidence="4">DUF3318 domain-containing protein</fullName>
    </recommendedName>
</protein>
<name>A0A2N7WCU3_9BURK</name>
<accession>A0A2N7WCU3</accession>
<evidence type="ECO:0000313" key="2">
    <source>
        <dbReference type="EMBL" id="PMS27240.1"/>
    </source>
</evidence>
<proteinExistence type="predicted"/>
<feature type="region of interest" description="Disordered" evidence="1">
    <location>
        <begin position="1"/>
        <end position="22"/>
    </location>
</feature>
<dbReference type="EMBL" id="PNYB01000003">
    <property type="protein sequence ID" value="PMS27240.1"/>
    <property type="molecule type" value="Genomic_DNA"/>
</dbReference>
<evidence type="ECO:0000313" key="3">
    <source>
        <dbReference type="Proteomes" id="UP000235347"/>
    </source>
</evidence>
<keyword evidence="3" id="KW-1185">Reference proteome</keyword>
<gene>
    <name evidence="2" type="ORF">C0Z19_05780</name>
</gene>
<evidence type="ECO:0000256" key="1">
    <source>
        <dbReference type="SAM" id="MobiDB-lite"/>
    </source>
</evidence>
<organism evidence="2 3">
    <name type="scientific">Trinickia soli</name>
    <dbReference type="NCBI Taxonomy" id="380675"/>
    <lineage>
        <taxon>Bacteria</taxon>
        <taxon>Pseudomonadati</taxon>
        <taxon>Pseudomonadota</taxon>
        <taxon>Betaproteobacteria</taxon>
        <taxon>Burkholderiales</taxon>
        <taxon>Burkholderiaceae</taxon>
        <taxon>Trinickia</taxon>
    </lineage>
</organism>
<sequence length="151" mass="16695">MNQPSSSHPAHRRSPVRDASTPQMRAVRKELLLLRAEVERSEFVQARAELHRKLGNLSWLRLLVPGLGRVRSKGTTRGVNATLSDWVFNHPLVSSIASLVLTKPLRATIAAGAKPLLKWGALGAAGWAAFRVWGQLSRARHEPEMEAPNDE</sequence>
<dbReference type="AlphaFoldDB" id="A0A2N7WCU3"/>
<dbReference type="Proteomes" id="UP000235347">
    <property type="component" value="Unassembled WGS sequence"/>
</dbReference>
<comment type="caution">
    <text evidence="2">The sequence shown here is derived from an EMBL/GenBank/DDBJ whole genome shotgun (WGS) entry which is preliminary data.</text>
</comment>
<evidence type="ECO:0008006" key="4">
    <source>
        <dbReference type="Google" id="ProtNLM"/>
    </source>
</evidence>